<evidence type="ECO:0000256" key="4">
    <source>
        <dbReference type="ARBA" id="ARBA00023136"/>
    </source>
</evidence>
<dbReference type="InterPro" id="IPR003825">
    <property type="entry name" value="Colicin-V_CvpA"/>
</dbReference>
<evidence type="ECO:0000313" key="6">
    <source>
        <dbReference type="EMBL" id="MDQ0188760.1"/>
    </source>
</evidence>
<dbReference type="PANTHER" id="PTHR37306:SF1">
    <property type="entry name" value="COLICIN V PRODUCTION PROTEIN"/>
    <property type="match status" value="1"/>
</dbReference>
<comment type="subcellular location">
    <subcellularLocation>
        <location evidence="1">Membrane</location>
        <topology evidence="1">Multi-pass membrane protein</topology>
    </subcellularLocation>
</comment>
<organism evidence="6 7">
    <name type="scientific">Alicyclobacillus cycloheptanicus</name>
    <dbReference type="NCBI Taxonomy" id="1457"/>
    <lineage>
        <taxon>Bacteria</taxon>
        <taxon>Bacillati</taxon>
        <taxon>Bacillota</taxon>
        <taxon>Bacilli</taxon>
        <taxon>Bacillales</taxon>
        <taxon>Alicyclobacillaceae</taxon>
        <taxon>Alicyclobacillus</taxon>
    </lineage>
</organism>
<sequence length="181" mass="19626">MNGVDIVIVIIVALGALNGYRTGFVRQITRLFGAVIAYFLSVWLRPYVAPAIEPFVRQMHVPSAGALGFWLGDWSGVIAFALVFVVTFFLLRFASGLIDALFSLPVLSTLNRLAGLAAGLVLALLFVYVAILVVQYVNAPKLQAALHQSSIVQWMNVESKQLWTSAKVPHADMGGHTGNLT</sequence>
<dbReference type="PANTHER" id="PTHR37306">
    <property type="entry name" value="COLICIN V PRODUCTION PROTEIN"/>
    <property type="match status" value="1"/>
</dbReference>
<evidence type="ECO:0000256" key="3">
    <source>
        <dbReference type="ARBA" id="ARBA00022989"/>
    </source>
</evidence>
<dbReference type="Proteomes" id="UP001232973">
    <property type="component" value="Unassembled WGS sequence"/>
</dbReference>
<gene>
    <name evidence="6" type="ORF">J2S03_000572</name>
</gene>
<name>A0ABT9XER0_9BACL</name>
<dbReference type="RefSeq" id="WP_274455261.1">
    <property type="nucleotide sequence ID" value="NZ_CP067097.1"/>
</dbReference>
<dbReference type="EMBL" id="JAUSTP010000002">
    <property type="protein sequence ID" value="MDQ0188760.1"/>
    <property type="molecule type" value="Genomic_DNA"/>
</dbReference>
<evidence type="ECO:0000256" key="1">
    <source>
        <dbReference type="ARBA" id="ARBA00004141"/>
    </source>
</evidence>
<feature type="transmembrane region" description="Helical" evidence="5">
    <location>
        <begin position="6"/>
        <end position="24"/>
    </location>
</feature>
<keyword evidence="4 5" id="KW-0472">Membrane</keyword>
<feature type="transmembrane region" description="Helical" evidence="5">
    <location>
        <begin position="69"/>
        <end position="93"/>
    </location>
</feature>
<comment type="caution">
    <text evidence="6">The sequence shown here is derived from an EMBL/GenBank/DDBJ whole genome shotgun (WGS) entry which is preliminary data.</text>
</comment>
<dbReference type="Pfam" id="PF02674">
    <property type="entry name" value="Colicin_V"/>
    <property type="match status" value="1"/>
</dbReference>
<keyword evidence="2 5" id="KW-0812">Transmembrane</keyword>
<keyword evidence="7" id="KW-1185">Reference proteome</keyword>
<evidence type="ECO:0000256" key="5">
    <source>
        <dbReference type="SAM" id="Phobius"/>
    </source>
</evidence>
<keyword evidence="3 5" id="KW-1133">Transmembrane helix</keyword>
<accession>A0ABT9XER0</accession>
<proteinExistence type="predicted"/>
<reference evidence="6 7" key="1">
    <citation type="submission" date="2023-07" db="EMBL/GenBank/DDBJ databases">
        <title>Genomic Encyclopedia of Type Strains, Phase IV (KMG-IV): sequencing the most valuable type-strain genomes for metagenomic binning, comparative biology and taxonomic classification.</title>
        <authorList>
            <person name="Goeker M."/>
        </authorList>
    </citation>
    <scope>NUCLEOTIDE SEQUENCE [LARGE SCALE GENOMIC DNA]</scope>
    <source>
        <strain evidence="6 7">DSM 4006</strain>
    </source>
</reference>
<evidence type="ECO:0000256" key="2">
    <source>
        <dbReference type="ARBA" id="ARBA00022692"/>
    </source>
</evidence>
<protein>
    <submittedName>
        <fullName evidence="6">Membrane protein required for colicin V production</fullName>
    </submittedName>
</protein>
<feature type="transmembrane region" description="Helical" evidence="5">
    <location>
        <begin position="31"/>
        <end position="49"/>
    </location>
</feature>
<feature type="transmembrane region" description="Helical" evidence="5">
    <location>
        <begin position="113"/>
        <end position="137"/>
    </location>
</feature>
<evidence type="ECO:0000313" key="7">
    <source>
        <dbReference type="Proteomes" id="UP001232973"/>
    </source>
</evidence>